<keyword evidence="1" id="KW-0472">Membrane</keyword>
<gene>
    <name evidence="2" type="ORF">AB447_202215</name>
    <name evidence="3" type="ORF">P8828_16500</name>
</gene>
<protein>
    <recommendedName>
        <fullName evidence="6">DUF3953 domain-containing protein</fullName>
    </recommendedName>
</protein>
<name>A0A0J6HBL4_9BACI</name>
<proteinExistence type="predicted"/>
<feature type="transmembrane region" description="Helical" evidence="1">
    <location>
        <begin position="59"/>
        <end position="74"/>
    </location>
</feature>
<evidence type="ECO:0008006" key="6">
    <source>
        <dbReference type="Google" id="ProtNLM"/>
    </source>
</evidence>
<dbReference type="PATRIC" id="fig|1664069.3.peg.603"/>
<keyword evidence="1" id="KW-0812">Transmembrane</keyword>
<keyword evidence="1" id="KW-1133">Transmembrane helix</keyword>
<feature type="transmembrane region" description="Helical" evidence="1">
    <location>
        <begin position="33"/>
        <end position="52"/>
    </location>
</feature>
<dbReference type="Proteomes" id="UP000036168">
    <property type="component" value="Unassembled WGS sequence"/>
</dbReference>
<evidence type="ECO:0000256" key="1">
    <source>
        <dbReference type="SAM" id="Phobius"/>
    </source>
</evidence>
<dbReference type="EMBL" id="JARRTL010000016">
    <property type="protein sequence ID" value="MEC0486392.1"/>
    <property type="molecule type" value="Genomic_DNA"/>
</dbReference>
<accession>A0A0J6HBL4</accession>
<reference evidence="2" key="2">
    <citation type="submission" date="2015-10" db="EMBL/GenBank/DDBJ databases">
        <authorList>
            <person name="Gilbert D.G."/>
        </authorList>
    </citation>
    <scope>NUCLEOTIDE SEQUENCE</scope>
    <source>
        <strain evidence="2">GO-13</strain>
    </source>
</reference>
<evidence type="ECO:0000313" key="5">
    <source>
        <dbReference type="Proteomes" id="UP001341297"/>
    </source>
</evidence>
<evidence type="ECO:0000313" key="2">
    <source>
        <dbReference type="EMBL" id="KRT94130.1"/>
    </source>
</evidence>
<dbReference type="Proteomes" id="UP001341297">
    <property type="component" value="Unassembled WGS sequence"/>
</dbReference>
<dbReference type="AlphaFoldDB" id="A0A0J6HBL4"/>
<accession>A0A0J6DZ86</accession>
<reference evidence="2 4" key="1">
    <citation type="journal article" date="2015" name="Int. J. Syst. Evol. Microbiol.">
        <title>Bacillus glycinifermentans sp. nov., isolated from fermented soybean paste.</title>
        <authorList>
            <person name="Kim S.J."/>
            <person name="Dunlap C.A."/>
            <person name="Kwon S.W."/>
            <person name="Rooney A.P."/>
        </authorList>
    </citation>
    <scope>NUCLEOTIDE SEQUENCE [LARGE SCALE GENOMIC DNA]</scope>
    <source>
        <strain evidence="2 4">GO-13</strain>
    </source>
</reference>
<dbReference type="EMBL" id="LECW02000012">
    <property type="protein sequence ID" value="KRT94130.1"/>
    <property type="molecule type" value="Genomic_DNA"/>
</dbReference>
<reference evidence="3 5" key="3">
    <citation type="submission" date="2023-03" db="EMBL/GenBank/DDBJ databases">
        <title>Agriculturally important microbes genome sequencing.</title>
        <authorList>
            <person name="Dunlap C."/>
        </authorList>
    </citation>
    <scope>NUCLEOTIDE SEQUENCE [LARGE SCALE GENOMIC DNA]</scope>
    <source>
        <strain evidence="3 5">CBP-3203</strain>
    </source>
</reference>
<feature type="transmembrane region" description="Helical" evidence="1">
    <location>
        <begin position="12"/>
        <end position="27"/>
    </location>
</feature>
<sequence length="75" mass="8723">MDEDRLGVIEKTAYILSLVFVLVWSFTPESVQLFFKLASFVMLSIGFFLSGYIERKEKNPILLLIAWVIITVYIF</sequence>
<evidence type="ECO:0000313" key="3">
    <source>
        <dbReference type="EMBL" id="MEC0486392.1"/>
    </source>
</evidence>
<dbReference type="OrthoDB" id="1429610at1239"/>
<organism evidence="2 4">
    <name type="scientific">Bacillus glycinifermentans</name>
    <dbReference type="NCBI Taxonomy" id="1664069"/>
    <lineage>
        <taxon>Bacteria</taxon>
        <taxon>Bacillati</taxon>
        <taxon>Bacillota</taxon>
        <taxon>Bacilli</taxon>
        <taxon>Bacillales</taxon>
        <taxon>Bacillaceae</taxon>
        <taxon>Bacillus</taxon>
    </lineage>
</organism>
<evidence type="ECO:0000313" key="4">
    <source>
        <dbReference type="Proteomes" id="UP000036168"/>
    </source>
</evidence>
<keyword evidence="5" id="KW-1185">Reference proteome</keyword>
<comment type="caution">
    <text evidence="2">The sequence shown here is derived from an EMBL/GenBank/DDBJ whole genome shotgun (WGS) entry which is preliminary data.</text>
</comment>
<dbReference type="RefSeq" id="WP_048354726.1">
    <property type="nucleotide sequence ID" value="NZ_CP023481.1"/>
</dbReference>